<dbReference type="InterPro" id="IPR023393">
    <property type="entry name" value="START-like_dom_sf"/>
</dbReference>
<feature type="region of interest" description="Disordered" evidence="1">
    <location>
        <begin position="36"/>
        <end position="61"/>
    </location>
</feature>
<feature type="region of interest" description="Disordered" evidence="1">
    <location>
        <begin position="493"/>
        <end position="513"/>
    </location>
</feature>
<accession>A0A9D4URA0</accession>
<dbReference type="Proteomes" id="UP000886520">
    <property type="component" value="Chromosome 12"/>
</dbReference>
<comment type="caution">
    <text evidence="2">The sequence shown here is derived from an EMBL/GenBank/DDBJ whole genome shotgun (WGS) entry which is preliminary data.</text>
</comment>
<organism evidence="2 3">
    <name type="scientific">Adiantum capillus-veneris</name>
    <name type="common">Maidenhair fern</name>
    <dbReference type="NCBI Taxonomy" id="13818"/>
    <lineage>
        <taxon>Eukaryota</taxon>
        <taxon>Viridiplantae</taxon>
        <taxon>Streptophyta</taxon>
        <taxon>Embryophyta</taxon>
        <taxon>Tracheophyta</taxon>
        <taxon>Polypodiopsida</taxon>
        <taxon>Polypodiidae</taxon>
        <taxon>Polypodiales</taxon>
        <taxon>Pteridineae</taxon>
        <taxon>Pteridaceae</taxon>
        <taxon>Vittarioideae</taxon>
        <taxon>Adiantum</taxon>
    </lineage>
</organism>
<evidence type="ECO:0000313" key="3">
    <source>
        <dbReference type="Proteomes" id="UP000886520"/>
    </source>
</evidence>
<dbReference type="EMBL" id="JABFUD020000012">
    <property type="protein sequence ID" value="KAI5072645.1"/>
    <property type="molecule type" value="Genomic_DNA"/>
</dbReference>
<name>A0A9D4URA0_ADICA</name>
<dbReference type="OrthoDB" id="17317at2759"/>
<dbReference type="SUPFAM" id="SSF55961">
    <property type="entry name" value="Bet v1-like"/>
    <property type="match status" value="1"/>
</dbReference>
<sequence>MTVIEGRQRLEATLSSAALTDKDNVYRMVASRLAASSSPSPSVSSSSSSASPISSTSLHTDNSVAEGNHIHEIVRSRFEQVWSLLELLRSASGEANHNLTIMADKDISSEGWKLKHDTGQLRVMYCEGPKGTPFHTLLAEGLIYSSITNALCLAWEAPSYNLWWPQMTVPPFKLIESRWVKRGFNGEDISLIRVKVPWPLAAREVLMCAFELEVLGEELIIVLLHSFPDTEESICGHKPSEIPDALPDVVRMELAGGFALQKVNQGQSYFRTIANLDIKLDLVPPWLINFMSRQLIGLGFKLYQNTLISINKGEGSSRHFQKLLETEPMYERLRKGLESRKGESFGEQQVMPHKRPSDTEASKVSKSSKMDEKAESSGSASVSNAEEIVPVLAEEGGSSSYDRTNDATGLASCDAGASVDPEVQKALNVLDQMIALVQSRKVGSSTAASTVDNASIPSKSGTFYSTLSQSVNIHYSEAVHMNQDEHLSTVAPLQQSVDREEPPPSHQTSQVEPHQKWFCIHSSHFCCGYK</sequence>
<gene>
    <name evidence="2" type="ORF">GOP47_0012751</name>
</gene>
<feature type="compositionally biased region" description="Low complexity" evidence="1">
    <location>
        <begin position="36"/>
        <end position="57"/>
    </location>
</feature>
<proteinExistence type="predicted"/>
<evidence type="ECO:0000256" key="1">
    <source>
        <dbReference type="SAM" id="MobiDB-lite"/>
    </source>
</evidence>
<feature type="compositionally biased region" description="Basic and acidic residues" evidence="1">
    <location>
        <begin position="355"/>
        <end position="375"/>
    </location>
</feature>
<dbReference type="AlphaFoldDB" id="A0A9D4URA0"/>
<keyword evidence="3" id="KW-1185">Reference proteome</keyword>
<reference evidence="2" key="1">
    <citation type="submission" date="2021-01" db="EMBL/GenBank/DDBJ databases">
        <title>Adiantum capillus-veneris genome.</title>
        <authorList>
            <person name="Fang Y."/>
            <person name="Liao Q."/>
        </authorList>
    </citation>
    <scope>NUCLEOTIDE SEQUENCE</scope>
    <source>
        <strain evidence="2">H3</strain>
        <tissue evidence="2">Leaf</tissue>
    </source>
</reference>
<evidence type="ECO:0000313" key="2">
    <source>
        <dbReference type="EMBL" id="KAI5072645.1"/>
    </source>
</evidence>
<feature type="region of interest" description="Disordered" evidence="1">
    <location>
        <begin position="340"/>
        <end position="386"/>
    </location>
</feature>
<dbReference type="PANTHER" id="PTHR34560:SF1">
    <property type="entry name" value="START DOMAIN-CONTAINING PROTEIN"/>
    <property type="match status" value="1"/>
</dbReference>
<evidence type="ECO:0008006" key="4">
    <source>
        <dbReference type="Google" id="ProtNLM"/>
    </source>
</evidence>
<protein>
    <recommendedName>
        <fullName evidence="4">START domain-containing protein</fullName>
    </recommendedName>
</protein>
<dbReference type="Gene3D" id="3.30.530.20">
    <property type="match status" value="1"/>
</dbReference>
<dbReference type="PANTHER" id="PTHR34560">
    <property type="entry name" value="POLYKETIDE CYCLASE/DEHYDRASE/LIPID TRANSPORT SUPERFAMILY PROTEIN"/>
    <property type="match status" value="1"/>
</dbReference>